<name>A0ABV6YQH7_UNCEI</name>
<evidence type="ECO:0000256" key="1">
    <source>
        <dbReference type="SAM" id="MobiDB-lite"/>
    </source>
</evidence>
<dbReference type="EMBL" id="JBHPEI010000077">
    <property type="protein sequence ID" value="MFC1800167.1"/>
    <property type="molecule type" value="Genomic_DNA"/>
</dbReference>
<accession>A0ABV6YQH7</accession>
<dbReference type="Proteomes" id="UP001594288">
    <property type="component" value="Unassembled WGS sequence"/>
</dbReference>
<keyword evidence="2" id="KW-0732">Signal</keyword>
<feature type="compositionally biased region" description="Basic and acidic residues" evidence="1">
    <location>
        <begin position="122"/>
        <end position="135"/>
    </location>
</feature>
<organism evidence="3 4">
    <name type="scientific">Eiseniibacteriota bacterium</name>
    <dbReference type="NCBI Taxonomy" id="2212470"/>
    <lineage>
        <taxon>Bacteria</taxon>
        <taxon>Candidatus Eiseniibacteriota</taxon>
    </lineage>
</organism>
<gene>
    <name evidence="3" type="ORF">ACFL2Z_04570</name>
</gene>
<feature type="chain" id="PRO_5046437685" description="DUF5666 domain-containing protein" evidence="2">
    <location>
        <begin position="23"/>
        <end position="135"/>
    </location>
</feature>
<proteinExistence type="predicted"/>
<protein>
    <recommendedName>
        <fullName evidence="5">DUF5666 domain-containing protein</fullName>
    </recommendedName>
</protein>
<feature type="signal peptide" evidence="2">
    <location>
        <begin position="1"/>
        <end position="22"/>
    </location>
</feature>
<keyword evidence="4" id="KW-1185">Reference proteome</keyword>
<evidence type="ECO:0000256" key="2">
    <source>
        <dbReference type="SAM" id="SignalP"/>
    </source>
</evidence>
<feature type="region of interest" description="Disordered" evidence="1">
    <location>
        <begin position="114"/>
        <end position="135"/>
    </location>
</feature>
<evidence type="ECO:0000313" key="4">
    <source>
        <dbReference type="Proteomes" id="UP001594288"/>
    </source>
</evidence>
<evidence type="ECO:0008006" key="5">
    <source>
        <dbReference type="Google" id="ProtNLM"/>
    </source>
</evidence>
<reference evidence="3 4" key="1">
    <citation type="submission" date="2024-09" db="EMBL/GenBank/DDBJ databases">
        <authorList>
            <person name="D'Angelo T."/>
        </authorList>
    </citation>
    <scope>NUCLEOTIDE SEQUENCE [LARGE SCALE GENOMIC DNA]</scope>
    <source>
        <strain evidence="3">SAG AM-311-F02</strain>
    </source>
</reference>
<evidence type="ECO:0000313" key="3">
    <source>
        <dbReference type="EMBL" id="MFC1800167.1"/>
    </source>
</evidence>
<comment type="caution">
    <text evidence="3">The sequence shown here is derived from an EMBL/GenBank/DDBJ whole genome shotgun (WGS) entry which is preliminary data.</text>
</comment>
<sequence length="135" mass="14342">MKHSIVFATLLFLAAVCSISGAPEATTLLRLNVHDLSLDADLVVIGTVEEVATKQVSEKKTRTVVRFIDLEVVKGEFDGATLEIEQEGGLPGDGTYIVDGMPIMVLCFGDGAPASRAAGRRGRGEVRGRDRGQEG</sequence>